<dbReference type="InterPro" id="IPR024165">
    <property type="entry name" value="Kan/Strep_kinase"/>
</dbReference>
<keyword evidence="15" id="KW-1185">Reference proteome</keyword>
<feature type="domain" description="Aminoglycoside phosphotransferase" evidence="13">
    <location>
        <begin position="24"/>
        <end position="249"/>
    </location>
</feature>
<dbReference type="Proteomes" id="UP000183371">
    <property type="component" value="Unassembled WGS sequence"/>
</dbReference>
<dbReference type="RefSeq" id="WP_054782685.1">
    <property type="nucleotide sequence ID" value="NZ_FPBD01000002.1"/>
</dbReference>
<evidence type="ECO:0000256" key="6">
    <source>
        <dbReference type="ARBA" id="ARBA00022777"/>
    </source>
</evidence>
<dbReference type="GO" id="GO:0046872">
    <property type="term" value="F:metal ion binding"/>
    <property type="evidence" value="ECO:0007669"/>
    <property type="project" value="UniProtKB-KW"/>
</dbReference>
<dbReference type="PIRSF" id="PIRSF000706">
    <property type="entry name" value="Kanamycin_kin"/>
    <property type="match status" value="1"/>
</dbReference>
<dbReference type="Gene3D" id="3.30.200.20">
    <property type="entry name" value="Phosphorylase Kinase, domain 1"/>
    <property type="match status" value="1"/>
</dbReference>
<evidence type="ECO:0000313" key="14">
    <source>
        <dbReference type="EMBL" id="SFT61933.1"/>
    </source>
</evidence>
<dbReference type="Pfam" id="PF01636">
    <property type="entry name" value="APH"/>
    <property type="match status" value="1"/>
</dbReference>
<evidence type="ECO:0000256" key="2">
    <source>
        <dbReference type="ARBA" id="ARBA00012193"/>
    </source>
</evidence>
<evidence type="ECO:0000256" key="5">
    <source>
        <dbReference type="ARBA" id="ARBA00022741"/>
    </source>
</evidence>
<keyword evidence="5 10" id="KW-0547">Nucleotide-binding</keyword>
<feature type="active site" description="Proton acceptor" evidence="11">
    <location>
        <position position="186"/>
    </location>
</feature>
<accession>A0A1I6ZGV5</accession>
<evidence type="ECO:0000256" key="4">
    <source>
        <dbReference type="ARBA" id="ARBA00022679"/>
    </source>
</evidence>
<dbReference type="CDD" id="cd05150">
    <property type="entry name" value="APH"/>
    <property type="match status" value="1"/>
</dbReference>
<dbReference type="Gene3D" id="3.90.1200.10">
    <property type="match status" value="1"/>
</dbReference>
<reference evidence="15" key="1">
    <citation type="submission" date="2016-10" db="EMBL/GenBank/DDBJ databases">
        <authorList>
            <person name="Varghese N."/>
            <person name="Submissions S."/>
        </authorList>
    </citation>
    <scope>NUCLEOTIDE SEQUENCE [LARGE SCALE GENOMIC DNA]</scope>
    <source>
        <strain evidence="15">DSM 17465</strain>
    </source>
</reference>
<dbReference type="EMBL" id="FPBD01000002">
    <property type="protein sequence ID" value="SFT61933.1"/>
    <property type="molecule type" value="Genomic_DNA"/>
</dbReference>
<evidence type="ECO:0000256" key="3">
    <source>
        <dbReference type="ARBA" id="ARBA00017903"/>
    </source>
</evidence>
<evidence type="ECO:0000259" key="13">
    <source>
        <dbReference type="Pfam" id="PF01636"/>
    </source>
</evidence>
<keyword evidence="6 10" id="KW-0418">Kinase</keyword>
<dbReference type="InterPro" id="IPR051678">
    <property type="entry name" value="AGP_Transferase"/>
</dbReference>
<comment type="catalytic activity">
    <reaction evidence="9">
        <text>kanamycin A + ATP = kanamycin 3'-phosphate + ADP + H(+)</text>
        <dbReference type="Rhea" id="RHEA:24256"/>
        <dbReference type="ChEBI" id="CHEBI:15378"/>
        <dbReference type="ChEBI" id="CHEBI:30616"/>
        <dbReference type="ChEBI" id="CHEBI:57909"/>
        <dbReference type="ChEBI" id="CHEBI:58214"/>
        <dbReference type="ChEBI" id="CHEBI:456216"/>
        <dbReference type="EC" id="2.7.1.95"/>
    </reaction>
</comment>
<proteinExistence type="inferred from homology"/>
<dbReference type="AlphaFoldDB" id="A0A1I6ZGV5"/>
<organism evidence="14 15">
    <name type="scientific">Pseudovibrio denitrificans</name>
    <dbReference type="NCBI Taxonomy" id="258256"/>
    <lineage>
        <taxon>Bacteria</taxon>
        <taxon>Pseudomonadati</taxon>
        <taxon>Pseudomonadota</taxon>
        <taxon>Alphaproteobacteria</taxon>
        <taxon>Hyphomicrobiales</taxon>
        <taxon>Stappiaceae</taxon>
        <taxon>Pseudovibrio</taxon>
    </lineage>
</organism>
<name>A0A1I6ZGV5_9HYPH</name>
<evidence type="ECO:0000256" key="1">
    <source>
        <dbReference type="ARBA" id="ARBA00006219"/>
    </source>
</evidence>
<evidence type="ECO:0000256" key="9">
    <source>
        <dbReference type="ARBA" id="ARBA00048925"/>
    </source>
</evidence>
<evidence type="ECO:0000256" key="8">
    <source>
        <dbReference type="ARBA" id="ARBA00023251"/>
    </source>
</evidence>
<dbReference type="NCBIfam" id="NF033068">
    <property type="entry name" value="APH_3p"/>
    <property type="match status" value="1"/>
</dbReference>
<dbReference type="PANTHER" id="PTHR21310:SF41">
    <property type="entry name" value="3'-PHOSPHOTRANSFERASE, PUTATIVE-RELATED"/>
    <property type="match status" value="1"/>
</dbReference>
<gene>
    <name evidence="14" type="ORF">SAMN05444141_102337</name>
</gene>
<evidence type="ECO:0000256" key="7">
    <source>
        <dbReference type="ARBA" id="ARBA00022840"/>
    </source>
</evidence>
<feature type="binding site" evidence="12">
    <location>
        <position position="204"/>
    </location>
    <ligand>
        <name>Mg(2+)</name>
        <dbReference type="ChEBI" id="CHEBI:18420"/>
    </ligand>
</feature>
<dbReference type="GO" id="GO:0008910">
    <property type="term" value="F:kanamycin kinase activity"/>
    <property type="evidence" value="ECO:0007669"/>
    <property type="project" value="UniProtKB-EC"/>
</dbReference>
<keyword evidence="4 10" id="KW-0808">Transferase</keyword>
<keyword evidence="12" id="KW-0479">Metal-binding</keyword>
<feature type="binding site" evidence="12">
    <location>
        <position position="191"/>
    </location>
    <ligand>
        <name>Mg(2+)</name>
        <dbReference type="ChEBI" id="CHEBI:18420"/>
    </ligand>
</feature>
<protein>
    <recommendedName>
        <fullName evidence="3">Aminoglycoside 3'-phosphotransferase</fullName>
        <ecNumber evidence="2">2.7.1.95</ecNumber>
    </recommendedName>
</protein>
<dbReference type="InterPro" id="IPR002575">
    <property type="entry name" value="Aminoglycoside_PTrfase"/>
</dbReference>
<evidence type="ECO:0000256" key="12">
    <source>
        <dbReference type="PIRSR" id="PIRSR000706-2"/>
    </source>
</evidence>
<dbReference type="PANTHER" id="PTHR21310">
    <property type="entry name" value="AMINOGLYCOSIDE PHOSPHOTRANSFERASE-RELATED-RELATED"/>
    <property type="match status" value="1"/>
</dbReference>
<evidence type="ECO:0000256" key="10">
    <source>
        <dbReference type="PIRNR" id="PIRNR000706"/>
    </source>
</evidence>
<dbReference type="EC" id="2.7.1.95" evidence="2"/>
<dbReference type="SUPFAM" id="SSF56112">
    <property type="entry name" value="Protein kinase-like (PK-like)"/>
    <property type="match status" value="1"/>
</dbReference>
<evidence type="ECO:0000256" key="11">
    <source>
        <dbReference type="PIRSR" id="PIRSR000706-1"/>
    </source>
</evidence>
<keyword evidence="7 10" id="KW-0067">ATP-binding</keyword>
<dbReference type="GO" id="GO:0046677">
    <property type="term" value="P:response to antibiotic"/>
    <property type="evidence" value="ECO:0007669"/>
    <property type="project" value="UniProtKB-KW"/>
</dbReference>
<evidence type="ECO:0000313" key="15">
    <source>
        <dbReference type="Proteomes" id="UP000183371"/>
    </source>
</evidence>
<keyword evidence="8 10" id="KW-0046">Antibiotic resistance</keyword>
<dbReference type="InterPro" id="IPR011009">
    <property type="entry name" value="Kinase-like_dom_sf"/>
</dbReference>
<comment type="similarity">
    <text evidence="1 10">Belongs to the aminoglycoside phosphotransferase family.</text>
</comment>
<dbReference type="GO" id="GO:0005524">
    <property type="term" value="F:ATP binding"/>
    <property type="evidence" value="ECO:0007669"/>
    <property type="project" value="UniProtKB-KW"/>
</dbReference>
<keyword evidence="12" id="KW-0460">Magnesium</keyword>
<sequence length="260" mass="29768">MHNLNFPTEIQSRLRSYDWHKDSMGRSASDIFMLTQNGELKLVLKVEQDSPFAELGDEAKRLEWLTEGGVLCPEVQWFEQYEGRQWLLLTALSGTDLVSDPELLPLQQVEILADALRHLHSLDWEGCPYDHTVERGLREAEARMKAGLVNEDDFDPEWQGEPAQKLFSYLTANIPEGHEKVLCHGDACLPNFMATAGDFSGYLDCSRVGLADRYQDLALAVRSIRYNHDDAAVEHFLKCYGIEQFDKKRATFFTTLDEFF</sequence>